<organism evidence="2 3">
    <name type="scientific">Lactuca sativa</name>
    <name type="common">Garden lettuce</name>
    <dbReference type="NCBI Taxonomy" id="4236"/>
    <lineage>
        <taxon>Eukaryota</taxon>
        <taxon>Viridiplantae</taxon>
        <taxon>Streptophyta</taxon>
        <taxon>Embryophyta</taxon>
        <taxon>Tracheophyta</taxon>
        <taxon>Spermatophyta</taxon>
        <taxon>Magnoliopsida</taxon>
        <taxon>eudicotyledons</taxon>
        <taxon>Gunneridae</taxon>
        <taxon>Pentapetalae</taxon>
        <taxon>asterids</taxon>
        <taxon>campanulids</taxon>
        <taxon>Asterales</taxon>
        <taxon>Asteraceae</taxon>
        <taxon>Cichorioideae</taxon>
        <taxon>Cichorieae</taxon>
        <taxon>Lactucinae</taxon>
        <taxon>Lactuca</taxon>
    </lineage>
</organism>
<proteinExistence type="predicted"/>
<gene>
    <name evidence="2" type="ORF">LSAT_V11C900476480</name>
</gene>
<evidence type="ECO:0000256" key="1">
    <source>
        <dbReference type="SAM" id="MobiDB-lite"/>
    </source>
</evidence>
<dbReference type="PANTHER" id="PTHR31973:SF189">
    <property type="entry name" value="TRANSPOSASE, MUDR, PLANT, MULE TRANSPOSASE DOMAIN PROTEIN-RELATED"/>
    <property type="match status" value="1"/>
</dbReference>
<dbReference type="EMBL" id="NBSK02000009">
    <property type="protein sequence ID" value="KAJ0185994.1"/>
    <property type="molecule type" value="Genomic_DNA"/>
</dbReference>
<evidence type="ECO:0000313" key="3">
    <source>
        <dbReference type="Proteomes" id="UP000235145"/>
    </source>
</evidence>
<keyword evidence="3" id="KW-1185">Reference proteome</keyword>
<evidence type="ECO:0000313" key="2">
    <source>
        <dbReference type="EMBL" id="KAJ0185994.1"/>
    </source>
</evidence>
<dbReference type="PANTHER" id="PTHR31973">
    <property type="entry name" value="POLYPROTEIN, PUTATIVE-RELATED"/>
    <property type="match status" value="1"/>
</dbReference>
<protein>
    <submittedName>
        <fullName evidence="2">Uncharacterized protein</fullName>
    </submittedName>
</protein>
<dbReference type="Proteomes" id="UP000235145">
    <property type="component" value="Unassembled WGS sequence"/>
</dbReference>
<comment type="caution">
    <text evidence="2">The sequence shown here is derived from an EMBL/GenBank/DDBJ whole genome shotgun (WGS) entry which is preliminary data.</text>
</comment>
<sequence>MPNPLNYDGGLMLTLSNVDFEQIEYPNLVVYLCRVTDSTVKELFYSLLMCDIDFKECKSEAHLHGGQISIYVDDLDYDVLDWIVEEIIHLHEIDFIHDELHGSDGEDDDHDYEEDGEDDEFEYEDDDEEDGLLVDCPMGHEIDQENIETRRIHEDPLLNVLPAYTNGEGNLTSKNFPSYNPTIKTLNQNHNCARIFHGGSLVTYKWIAKKYERKILENLNLSCRNMVIEILETYNLKASMGQCKRA</sequence>
<reference evidence="2 3" key="1">
    <citation type="journal article" date="2017" name="Nat. Commun.">
        <title>Genome assembly with in vitro proximity ligation data and whole-genome triplication in lettuce.</title>
        <authorList>
            <person name="Reyes-Chin-Wo S."/>
            <person name="Wang Z."/>
            <person name="Yang X."/>
            <person name="Kozik A."/>
            <person name="Arikit S."/>
            <person name="Song C."/>
            <person name="Xia L."/>
            <person name="Froenicke L."/>
            <person name="Lavelle D.O."/>
            <person name="Truco M.J."/>
            <person name="Xia R."/>
            <person name="Zhu S."/>
            <person name="Xu C."/>
            <person name="Xu H."/>
            <person name="Xu X."/>
            <person name="Cox K."/>
            <person name="Korf I."/>
            <person name="Meyers B.C."/>
            <person name="Michelmore R.W."/>
        </authorList>
    </citation>
    <scope>NUCLEOTIDE SEQUENCE [LARGE SCALE GENOMIC DNA]</scope>
    <source>
        <strain evidence="3">cv. Salinas</strain>
        <tissue evidence="2">Seedlings</tissue>
    </source>
</reference>
<feature type="region of interest" description="Disordered" evidence="1">
    <location>
        <begin position="102"/>
        <end position="125"/>
    </location>
</feature>
<name>A0A9R1WTG4_LACSA</name>
<accession>A0A9R1WTG4</accession>
<dbReference type="AlphaFoldDB" id="A0A9R1WTG4"/>
<feature type="compositionally biased region" description="Acidic residues" evidence="1">
    <location>
        <begin position="105"/>
        <end position="125"/>
    </location>
</feature>